<dbReference type="Pfam" id="PF13302">
    <property type="entry name" value="Acetyltransf_3"/>
    <property type="match status" value="1"/>
</dbReference>
<keyword evidence="2" id="KW-0012">Acyltransferase</keyword>
<gene>
    <name evidence="5" type="ORF">SAMN05878482_101214</name>
</gene>
<evidence type="ECO:0000313" key="6">
    <source>
        <dbReference type="Proteomes" id="UP000185829"/>
    </source>
</evidence>
<evidence type="ECO:0000256" key="2">
    <source>
        <dbReference type="ARBA" id="ARBA00023315"/>
    </source>
</evidence>
<dbReference type="PANTHER" id="PTHR43792">
    <property type="entry name" value="GNAT FAMILY, PUTATIVE (AFU_ORTHOLOGUE AFUA_3G00765)-RELATED-RELATED"/>
    <property type="match status" value="1"/>
</dbReference>
<dbReference type="PROSITE" id="PS51186">
    <property type="entry name" value="GNAT"/>
    <property type="match status" value="1"/>
</dbReference>
<comment type="similarity">
    <text evidence="3">Belongs to the acetyltransferase family. RimJ subfamily.</text>
</comment>
<accession>A0A9X8WGX7</accession>
<feature type="domain" description="N-acetyltransferase" evidence="4">
    <location>
        <begin position="3"/>
        <end position="169"/>
    </location>
</feature>
<dbReference type="InterPro" id="IPR000182">
    <property type="entry name" value="GNAT_dom"/>
</dbReference>
<protein>
    <submittedName>
        <fullName evidence="5">Ribosomal-protein-alanine N-acetyltransferase</fullName>
    </submittedName>
</protein>
<reference evidence="5 6" key="1">
    <citation type="submission" date="2017-01" db="EMBL/GenBank/DDBJ databases">
        <authorList>
            <person name="Varghese N."/>
            <person name="Submissions S."/>
        </authorList>
    </citation>
    <scope>NUCLEOTIDE SEQUENCE [LARGE SCALE GENOMIC DNA]</scope>
    <source>
        <strain evidence="5 6">RUG2-6</strain>
    </source>
</reference>
<dbReference type="GO" id="GO:0005737">
    <property type="term" value="C:cytoplasm"/>
    <property type="evidence" value="ECO:0007669"/>
    <property type="project" value="TreeGrafter"/>
</dbReference>
<evidence type="ECO:0000259" key="4">
    <source>
        <dbReference type="PROSITE" id="PS51186"/>
    </source>
</evidence>
<sequence length="169" mass="19161">MDIYIHRLNEQDAQALFAFECNNRSFFEQTVPGRGDDYYSFGTLEIRHKELLKEQEDAISSFYLIKDRSGIIVGRINLVDIDPKNGTAHVGYRIGEAFTQKGIANEALKLLVNLAPGLNVTQIQAKTTSDNFASQKVLVKNGFERISINEEISADTGQKLIFYHYIRNL</sequence>
<comment type="caution">
    <text evidence="5">The sequence shown here is derived from an EMBL/GenBank/DDBJ whole genome shotgun (WGS) entry which is preliminary data.</text>
</comment>
<dbReference type="PANTHER" id="PTHR43792:SF8">
    <property type="entry name" value="[RIBOSOMAL PROTEIN US5]-ALANINE N-ACETYLTRANSFERASE"/>
    <property type="match status" value="1"/>
</dbReference>
<dbReference type="AlphaFoldDB" id="A0A9X8WGX7"/>
<dbReference type="InterPro" id="IPR016181">
    <property type="entry name" value="Acyl_CoA_acyltransferase"/>
</dbReference>
<dbReference type="InterPro" id="IPR051531">
    <property type="entry name" value="N-acetyltransferase"/>
</dbReference>
<dbReference type="SUPFAM" id="SSF55729">
    <property type="entry name" value="Acyl-CoA N-acyltransferases (Nat)"/>
    <property type="match status" value="1"/>
</dbReference>
<evidence type="ECO:0000256" key="3">
    <source>
        <dbReference type="ARBA" id="ARBA00038502"/>
    </source>
</evidence>
<dbReference type="EMBL" id="FTMX01000001">
    <property type="protein sequence ID" value="SIQ05759.1"/>
    <property type="molecule type" value="Genomic_DNA"/>
</dbReference>
<evidence type="ECO:0000256" key="1">
    <source>
        <dbReference type="ARBA" id="ARBA00022679"/>
    </source>
</evidence>
<dbReference type="Gene3D" id="3.40.630.30">
    <property type="match status" value="1"/>
</dbReference>
<organism evidence="5 6">
    <name type="scientific">Peribacillus simplex</name>
    <dbReference type="NCBI Taxonomy" id="1478"/>
    <lineage>
        <taxon>Bacteria</taxon>
        <taxon>Bacillati</taxon>
        <taxon>Bacillota</taxon>
        <taxon>Bacilli</taxon>
        <taxon>Bacillales</taxon>
        <taxon>Bacillaceae</taxon>
        <taxon>Peribacillus</taxon>
    </lineage>
</organism>
<proteinExistence type="inferred from homology"/>
<evidence type="ECO:0000313" key="5">
    <source>
        <dbReference type="EMBL" id="SIQ05759.1"/>
    </source>
</evidence>
<name>A0A9X8WGX7_9BACI</name>
<dbReference type="GO" id="GO:0008999">
    <property type="term" value="F:protein-N-terminal-alanine acetyltransferase activity"/>
    <property type="evidence" value="ECO:0007669"/>
    <property type="project" value="TreeGrafter"/>
</dbReference>
<dbReference type="Proteomes" id="UP000185829">
    <property type="component" value="Unassembled WGS sequence"/>
</dbReference>
<keyword evidence="1" id="KW-0808">Transferase</keyword>